<dbReference type="GO" id="GO:0003887">
    <property type="term" value="F:DNA-directed DNA polymerase activity"/>
    <property type="evidence" value="ECO:0007669"/>
    <property type="project" value="UniProtKB-KW"/>
</dbReference>
<evidence type="ECO:0000256" key="14">
    <source>
        <dbReference type="ARBA" id="ARBA00023125"/>
    </source>
</evidence>
<dbReference type="InterPro" id="IPR014145">
    <property type="entry name" value="LigD_pol_dom"/>
</dbReference>
<dbReference type="InterPro" id="IPR016059">
    <property type="entry name" value="DNA_ligase_ATP-dep_CS"/>
</dbReference>
<dbReference type="GO" id="GO:0046872">
    <property type="term" value="F:metal ion binding"/>
    <property type="evidence" value="ECO:0007669"/>
    <property type="project" value="UniProtKB-KW"/>
</dbReference>
<dbReference type="AlphaFoldDB" id="A0A6A8DHP7"/>
<evidence type="ECO:0000256" key="3">
    <source>
        <dbReference type="ARBA" id="ARBA00022598"/>
    </source>
</evidence>
<keyword evidence="11" id="KW-0269">Exonuclease</keyword>
<keyword evidence="25" id="KW-1185">Reference proteome</keyword>
<reference evidence="24" key="1">
    <citation type="submission" date="2019-11" db="EMBL/GenBank/DDBJ databases">
        <authorList>
            <person name="Li J."/>
        </authorList>
    </citation>
    <scope>NUCLEOTIDE SEQUENCE</scope>
    <source>
        <strain evidence="24">B6B</strain>
    </source>
</reference>
<evidence type="ECO:0000256" key="5">
    <source>
        <dbReference type="ARBA" id="ARBA00022695"/>
    </source>
</evidence>
<keyword evidence="13" id="KW-0239">DNA-directed DNA polymerase</keyword>
<keyword evidence="14" id="KW-0238">DNA-binding</keyword>
<evidence type="ECO:0000256" key="11">
    <source>
        <dbReference type="ARBA" id="ARBA00022839"/>
    </source>
</evidence>
<evidence type="ECO:0000256" key="2">
    <source>
        <dbReference type="ARBA" id="ARBA00012727"/>
    </source>
</evidence>
<evidence type="ECO:0000256" key="9">
    <source>
        <dbReference type="ARBA" id="ARBA00022763"/>
    </source>
</evidence>
<sequence>MRLMQPKPSEEVPKGKQWMYEVKYDGFRAILVWDKNVVSLISRNGKDLTNNFPEIIDYCTEHQEKVVSLLPAKIDGEIVILNTQLQANFPLLQQRGRYKSTEKIQQAAIERPAHFIGFDLIEWKGKTLKKDTYLTRKDALSTLFDCLGLFPKFRWSQRLAYLPNHSNITELWNQLFEHHGEGIVAKRLDSKYIEGKGHSDWFKIKNWRSLSVVIVSYNQDNGYFNGAVYDGYSLLPVGKFKHGLEGEELSTLKKLVVAKATKSGDVFHLPPAICVDINCLNIKDGELREPIFKQFRLDLTPEQCTLQKINYDLAMFPSTVDLSKQDKVFWQNSGLTKGDLLLYLREIAPFMLPFLKEKALTVIRCPDGIDGESFFQKHLPSYAPDFVAGLKVDEETLLHCGSVDALVWLGNHGALEYHVPFQLMGKAKPNEIVFDLDPPSIEEFPVSIYAAQLLKQLLDQFKLKTFVKTSGNKGLQIYIPIPKNSMTYEDTAKFTQALAFLIEKQHPDLFTTERLKKNRHNRLYIDYIQHGKDKTLIAPYSPRINKGATVSAPLFWGEVNESLAPSHFTITNVVDRVKQFGCPFAGYQEARATQDLGLLKDFIHNT</sequence>
<evidence type="ECO:0000256" key="18">
    <source>
        <dbReference type="ARBA" id="ARBA00023268"/>
    </source>
</evidence>
<protein>
    <recommendedName>
        <fullName evidence="2">DNA ligase (ATP)</fullName>
        <ecNumber evidence="2">6.5.1.1</ecNumber>
    </recommendedName>
    <alternativeName>
        <fullName evidence="19">NHEJ DNA polymerase</fullName>
    </alternativeName>
</protein>
<dbReference type="PROSITE" id="PS00697">
    <property type="entry name" value="DNA_LIGASE_A1"/>
    <property type="match status" value="1"/>
</dbReference>
<dbReference type="InterPro" id="IPR052171">
    <property type="entry name" value="NHEJ_LigD"/>
</dbReference>
<dbReference type="OrthoDB" id="9802472at2"/>
<comment type="similarity">
    <text evidence="22">In the N-terminal section; belongs to the LigD polymerase family.</text>
</comment>
<evidence type="ECO:0000256" key="12">
    <source>
        <dbReference type="ARBA" id="ARBA00022840"/>
    </source>
</evidence>
<dbReference type="Proteomes" id="UP000799092">
    <property type="component" value="Unassembled WGS sequence"/>
</dbReference>
<proteinExistence type="inferred from homology"/>
<evidence type="ECO:0000256" key="17">
    <source>
        <dbReference type="ARBA" id="ARBA00023211"/>
    </source>
</evidence>
<dbReference type="PANTHER" id="PTHR42705:SF2">
    <property type="entry name" value="BIFUNCTIONAL NON-HOMOLOGOUS END JOINING PROTEIN LIGD"/>
    <property type="match status" value="1"/>
</dbReference>
<dbReference type="PANTHER" id="PTHR42705">
    <property type="entry name" value="BIFUNCTIONAL NON-HOMOLOGOUS END JOINING PROTEIN LIGD"/>
    <property type="match status" value="1"/>
</dbReference>
<dbReference type="GO" id="GO:0003677">
    <property type="term" value="F:DNA binding"/>
    <property type="evidence" value="ECO:0007669"/>
    <property type="project" value="UniProtKB-KW"/>
</dbReference>
<gene>
    <name evidence="24" type="ORF">GH741_15390</name>
</gene>
<keyword evidence="4" id="KW-0808">Transferase</keyword>
<keyword evidence="15" id="KW-0233">DNA recombination</keyword>
<comment type="similarity">
    <text evidence="21">In the C-terminal section; belongs to the ATP-dependent DNA ligase family.</text>
</comment>
<dbReference type="PROSITE" id="PS50160">
    <property type="entry name" value="DNA_LIGASE_A3"/>
    <property type="match status" value="1"/>
</dbReference>
<dbReference type="Pfam" id="PF01068">
    <property type="entry name" value="DNA_ligase_A_M"/>
    <property type="match status" value="1"/>
</dbReference>
<keyword evidence="5" id="KW-0548">Nucleotidyltransferase</keyword>
<comment type="cofactor">
    <cofactor evidence="1">
        <name>Mn(2+)</name>
        <dbReference type="ChEBI" id="CHEBI:29035"/>
    </cofactor>
</comment>
<evidence type="ECO:0000256" key="20">
    <source>
        <dbReference type="ARBA" id="ARBA00034003"/>
    </source>
</evidence>
<keyword evidence="9" id="KW-0227">DNA damage</keyword>
<keyword evidence="18" id="KW-0511">Multifunctional enzyme</keyword>
<comment type="caution">
    <text evidence="24">The sequence shown here is derived from an EMBL/GenBank/DDBJ whole genome shotgun (WGS) entry which is preliminary data.</text>
</comment>
<dbReference type="InterPro" id="IPR014143">
    <property type="entry name" value="NHEJ_ligase_prk"/>
</dbReference>
<comment type="catalytic activity">
    <reaction evidence="20">
        <text>ATP + (deoxyribonucleotide)n-3'-hydroxyl + 5'-phospho-(deoxyribonucleotide)m = (deoxyribonucleotide)n+m + AMP + diphosphate.</text>
        <dbReference type="EC" id="6.5.1.1"/>
    </reaction>
</comment>
<evidence type="ECO:0000256" key="1">
    <source>
        <dbReference type="ARBA" id="ARBA00001936"/>
    </source>
</evidence>
<dbReference type="PROSITE" id="PS00333">
    <property type="entry name" value="DNA_LIGASE_A2"/>
    <property type="match status" value="1"/>
</dbReference>
<evidence type="ECO:0000256" key="4">
    <source>
        <dbReference type="ARBA" id="ARBA00022679"/>
    </source>
</evidence>
<keyword evidence="3 24" id="KW-0436">Ligase</keyword>
<evidence type="ECO:0000256" key="19">
    <source>
        <dbReference type="ARBA" id="ARBA00029943"/>
    </source>
</evidence>
<keyword evidence="12" id="KW-0067">ATP-binding</keyword>
<dbReference type="NCBIfam" id="TIGR02778">
    <property type="entry name" value="ligD_pol"/>
    <property type="match status" value="1"/>
</dbReference>
<dbReference type="NCBIfam" id="NF007211">
    <property type="entry name" value="PRK09633.1"/>
    <property type="match status" value="1"/>
</dbReference>
<dbReference type="Gene3D" id="3.90.920.10">
    <property type="entry name" value="DNA primase, PRIM domain"/>
    <property type="match status" value="1"/>
</dbReference>
<keyword evidence="16" id="KW-0234">DNA repair</keyword>
<keyword evidence="6" id="KW-0540">Nuclease</keyword>
<dbReference type="GO" id="GO:0003910">
    <property type="term" value="F:DNA ligase (ATP) activity"/>
    <property type="evidence" value="ECO:0007669"/>
    <property type="project" value="UniProtKB-EC"/>
</dbReference>
<dbReference type="InterPro" id="IPR014146">
    <property type="entry name" value="LigD_ligase_dom"/>
</dbReference>
<evidence type="ECO:0000256" key="22">
    <source>
        <dbReference type="ARBA" id="ARBA00049990"/>
    </source>
</evidence>
<dbReference type="NCBIfam" id="TIGR02776">
    <property type="entry name" value="NHEJ_ligase_prk"/>
    <property type="match status" value="1"/>
</dbReference>
<keyword evidence="8" id="KW-0547">Nucleotide-binding</keyword>
<dbReference type="GO" id="GO:0006281">
    <property type="term" value="P:DNA repair"/>
    <property type="evidence" value="ECO:0007669"/>
    <property type="project" value="UniProtKB-KW"/>
</dbReference>
<evidence type="ECO:0000256" key="21">
    <source>
        <dbReference type="ARBA" id="ARBA00049981"/>
    </source>
</evidence>
<dbReference type="GO" id="GO:0004527">
    <property type="term" value="F:exonuclease activity"/>
    <property type="evidence" value="ECO:0007669"/>
    <property type="project" value="UniProtKB-KW"/>
</dbReference>
<dbReference type="NCBIfam" id="TIGR02779">
    <property type="entry name" value="NHEJ_ligase_lig"/>
    <property type="match status" value="1"/>
</dbReference>
<organism evidence="24 25">
    <name type="scientific">Aquibacillus halophilus</name>
    <dbReference type="NCBI Taxonomy" id="930132"/>
    <lineage>
        <taxon>Bacteria</taxon>
        <taxon>Bacillati</taxon>
        <taxon>Bacillota</taxon>
        <taxon>Bacilli</taxon>
        <taxon>Bacillales</taxon>
        <taxon>Bacillaceae</taxon>
        <taxon>Aquibacillus</taxon>
    </lineage>
</organism>
<dbReference type="GO" id="GO:0006310">
    <property type="term" value="P:DNA recombination"/>
    <property type="evidence" value="ECO:0007669"/>
    <property type="project" value="UniProtKB-KW"/>
</dbReference>
<dbReference type="EC" id="6.5.1.1" evidence="2"/>
<dbReference type="EMBL" id="WJNG01000013">
    <property type="protein sequence ID" value="MRH44026.1"/>
    <property type="molecule type" value="Genomic_DNA"/>
</dbReference>
<keyword evidence="10" id="KW-0378">Hydrolase</keyword>
<dbReference type="Pfam" id="PF21686">
    <property type="entry name" value="LigD_Prim-Pol"/>
    <property type="match status" value="1"/>
</dbReference>
<evidence type="ECO:0000256" key="8">
    <source>
        <dbReference type="ARBA" id="ARBA00022741"/>
    </source>
</evidence>
<feature type="domain" description="ATP-dependent DNA ligase family profile" evidence="23">
    <location>
        <begin position="106"/>
        <end position="261"/>
    </location>
</feature>
<evidence type="ECO:0000313" key="24">
    <source>
        <dbReference type="EMBL" id="MRH44026.1"/>
    </source>
</evidence>
<dbReference type="SUPFAM" id="SSF56091">
    <property type="entry name" value="DNA ligase/mRNA capping enzyme, catalytic domain"/>
    <property type="match status" value="1"/>
</dbReference>
<dbReference type="Gene3D" id="3.30.470.30">
    <property type="entry name" value="DNA ligase/mRNA capping enzyme"/>
    <property type="match status" value="1"/>
</dbReference>
<evidence type="ECO:0000256" key="7">
    <source>
        <dbReference type="ARBA" id="ARBA00022723"/>
    </source>
</evidence>
<evidence type="ECO:0000256" key="10">
    <source>
        <dbReference type="ARBA" id="ARBA00022801"/>
    </source>
</evidence>
<keyword evidence="17" id="KW-0464">Manganese</keyword>
<dbReference type="GO" id="GO:0005524">
    <property type="term" value="F:ATP binding"/>
    <property type="evidence" value="ECO:0007669"/>
    <property type="project" value="UniProtKB-KW"/>
</dbReference>
<name>A0A6A8DHP7_9BACI</name>
<accession>A0A6A8DHP7</accession>
<evidence type="ECO:0000256" key="6">
    <source>
        <dbReference type="ARBA" id="ARBA00022722"/>
    </source>
</evidence>
<dbReference type="InterPro" id="IPR012310">
    <property type="entry name" value="DNA_ligase_ATP-dep_cent"/>
</dbReference>
<keyword evidence="7" id="KW-0479">Metal-binding</keyword>
<evidence type="ECO:0000313" key="25">
    <source>
        <dbReference type="Proteomes" id="UP000799092"/>
    </source>
</evidence>
<evidence type="ECO:0000259" key="23">
    <source>
        <dbReference type="PROSITE" id="PS50160"/>
    </source>
</evidence>
<evidence type="ECO:0000256" key="15">
    <source>
        <dbReference type="ARBA" id="ARBA00023172"/>
    </source>
</evidence>
<evidence type="ECO:0000256" key="16">
    <source>
        <dbReference type="ARBA" id="ARBA00023204"/>
    </source>
</evidence>
<evidence type="ECO:0000256" key="13">
    <source>
        <dbReference type="ARBA" id="ARBA00022932"/>
    </source>
</evidence>
<dbReference type="CDD" id="cd07906">
    <property type="entry name" value="Adenylation_DNA_ligase_LigD_LigC"/>
    <property type="match status" value="1"/>
</dbReference>